<name>A0A5B7F1L3_PORTR</name>
<dbReference type="AlphaFoldDB" id="A0A5B7F1L3"/>
<dbReference type="Proteomes" id="UP000324222">
    <property type="component" value="Unassembled WGS sequence"/>
</dbReference>
<reference evidence="2 3" key="1">
    <citation type="submission" date="2019-05" db="EMBL/GenBank/DDBJ databases">
        <title>Another draft genome of Portunus trituberculatus and its Hox gene families provides insights of decapod evolution.</title>
        <authorList>
            <person name="Jeong J.-H."/>
            <person name="Song I."/>
            <person name="Kim S."/>
            <person name="Choi T."/>
            <person name="Kim D."/>
            <person name="Ryu S."/>
            <person name="Kim W."/>
        </authorList>
    </citation>
    <scope>NUCLEOTIDE SEQUENCE [LARGE SCALE GENOMIC DNA]</scope>
    <source>
        <tissue evidence="2">Muscle</tissue>
    </source>
</reference>
<keyword evidence="1" id="KW-0472">Membrane</keyword>
<keyword evidence="1" id="KW-1133">Transmembrane helix</keyword>
<gene>
    <name evidence="2" type="ORF">E2C01_034838</name>
</gene>
<evidence type="ECO:0000256" key="1">
    <source>
        <dbReference type="SAM" id="Phobius"/>
    </source>
</evidence>
<keyword evidence="1" id="KW-0812">Transmembrane</keyword>
<accession>A0A5B7F1L3</accession>
<evidence type="ECO:0000313" key="3">
    <source>
        <dbReference type="Proteomes" id="UP000324222"/>
    </source>
</evidence>
<proteinExistence type="predicted"/>
<organism evidence="2 3">
    <name type="scientific">Portunus trituberculatus</name>
    <name type="common">Swimming crab</name>
    <name type="synonym">Neptunus trituberculatus</name>
    <dbReference type="NCBI Taxonomy" id="210409"/>
    <lineage>
        <taxon>Eukaryota</taxon>
        <taxon>Metazoa</taxon>
        <taxon>Ecdysozoa</taxon>
        <taxon>Arthropoda</taxon>
        <taxon>Crustacea</taxon>
        <taxon>Multicrustacea</taxon>
        <taxon>Malacostraca</taxon>
        <taxon>Eumalacostraca</taxon>
        <taxon>Eucarida</taxon>
        <taxon>Decapoda</taxon>
        <taxon>Pleocyemata</taxon>
        <taxon>Brachyura</taxon>
        <taxon>Eubrachyura</taxon>
        <taxon>Portunoidea</taxon>
        <taxon>Portunidae</taxon>
        <taxon>Portuninae</taxon>
        <taxon>Portunus</taxon>
    </lineage>
</organism>
<evidence type="ECO:0000313" key="2">
    <source>
        <dbReference type="EMBL" id="MPC41250.1"/>
    </source>
</evidence>
<feature type="transmembrane region" description="Helical" evidence="1">
    <location>
        <begin position="69"/>
        <end position="89"/>
    </location>
</feature>
<keyword evidence="3" id="KW-1185">Reference proteome</keyword>
<protein>
    <submittedName>
        <fullName evidence="2">Uncharacterized protein</fullName>
    </submittedName>
</protein>
<comment type="caution">
    <text evidence="2">The sequence shown here is derived from an EMBL/GenBank/DDBJ whole genome shotgun (WGS) entry which is preliminary data.</text>
</comment>
<sequence length="158" mass="18075">MRFEADEGRRRGRKGSRKRRITFHPLPRLDVKQQQAYICVNKESPAQTCHTNFPSNKVSTVQSTKFRQLLGYYFITANFLLAAALRQVLYSLKFLVPGLQFSDTEDDRYFTPIKCSLGDLLPLLVLCYSCCPRRLAGAPLRSIDHAISFCLARKEAAR</sequence>
<dbReference type="EMBL" id="VSRR010004985">
    <property type="protein sequence ID" value="MPC41250.1"/>
    <property type="molecule type" value="Genomic_DNA"/>
</dbReference>